<keyword evidence="1" id="KW-0732">Signal</keyword>
<feature type="signal peptide" evidence="1">
    <location>
        <begin position="1"/>
        <end position="17"/>
    </location>
</feature>
<evidence type="ECO:0000313" key="3">
    <source>
        <dbReference type="Proteomes" id="UP000002630"/>
    </source>
</evidence>
<proteinExistence type="predicted"/>
<evidence type="ECO:0000256" key="1">
    <source>
        <dbReference type="SAM" id="SignalP"/>
    </source>
</evidence>
<dbReference type="InParanoid" id="D8LM09"/>
<reference evidence="2 3" key="1">
    <citation type="journal article" date="2010" name="Nature">
        <title>The Ectocarpus genome and the independent evolution of multicellularity in brown algae.</title>
        <authorList>
            <person name="Cock J.M."/>
            <person name="Sterck L."/>
            <person name="Rouze P."/>
            <person name="Scornet D."/>
            <person name="Allen A.E."/>
            <person name="Amoutzias G."/>
            <person name="Anthouard V."/>
            <person name="Artiguenave F."/>
            <person name="Aury J.M."/>
            <person name="Badger J.H."/>
            <person name="Beszteri B."/>
            <person name="Billiau K."/>
            <person name="Bonnet E."/>
            <person name="Bothwell J.H."/>
            <person name="Bowler C."/>
            <person name="Boyen C."/>
            <person name="Brownlee C."/>
            <person name="Carrano C.J."/>
            <person name="Charrier B."/>
            <person name="Cho G.Y."/>
            <person name="Coelho S.M."/>
            <person name="Collen J."/>
            <person name="Corre E."/>
            <person name="Da Silva C."/>
            <person name="Delage L."/>
            <person name="Delaroque N."/>
            <person name="Dittami S.M."/>
            <person name="Doulbeau S."/>
            <person name="Elias M."/>
            <person name="Farnham G."/>
            <person name="Gachon C.M."/>
            <person name="Gschloessl B."/>
            <person name="Heesch S."/>
            <person name="Jabbari K."/>
            <person name="Jubin C."/>
            <person name="Kawai H."/>
            <person name="Kimura K."/>
            <person name="Kloareg B."/>
            <person name="Kupper F.C."/>
            <person name="Lang D."/>
            <person name="Le Bail A."/>
            <person name="Leblanc C."/>
            <person name="Lerouge P."/>
            <person name="Lohr M."/>
            <person name="Lopez P.J."/>
            <person name="Martens C."/>
            <person name="Maumus F."/>
            <person name="Michel G."/>
            <person name="Miranda-Saavedra D."/>
            <person name="Morales J."/>
            <person name="Moreau H."/>
            <person name="Motomura T."/>
            <person name="Nagasato C."/>
            <person name="Napoli C.A."/>
            <person name="Nelson D.R."/>
            <person name="Nyvall-Collen P."/>
            <person name="Peters A.F."/>
            <person name="Pommier C."/>
            <person name="Potin P."/>
            <person name="Poulain J."/>
            <person name="Quesneville H."/>
            <person name="Read B."/>
            <person name="Rensing S.A."/>
            <person name="Ritter A."/>
            <person name="Rousvoal S."/>
            <person name="Samanta M."/>
            <person name="Samson G."/>
            <person name="Schroeder D.C."/>
            <person name="Segurens B."/>
            <person name="Strittmatter M."/>
            <person name="Tonon T."/>
            <person name="Tregear J.W."/>
            <person name="Valentin K."/>
            <person name="von Dassow P."/>
            <person name="Yamagishi T."/>
            <person name="Van de Peer Y."/>
            <person name="Wincker P."/>
        </authorList>
    </citation>
    <scope>NUCLEOTIDE SEQUENCE [LARGE SCALE GENOMIC DNA]</scope>
    <source>
        <strain evidence="3">Ec32 / CCAP1310/4</strain>
    </source>
</reference>
<gene>
    <name evidence="2" type="ORF">Esi_0038_0115</name>
</gene>
<dbReference type="EMBL" id="FN649742">
    <property type="protein sequence ID" value="CBN77223.1"/>
    <property type="molecule type" value="Genomic_DNA"/>
</dbReference>
<dbReference type="EMBL" id="FN648575">
    <property type="protein sequence ID" value="CBN77223.1"/>
    <property type="molecule type" value="Genomic_DNA"/>
</dbReference>
<dbReference type="AlphaFoldDB" id="D8LM09"/>
<accession>D8LM09</accession>
<keyword evidence="3" id="KW-1185">Reference proteome</keyword>
<dbReference type="Proteomes" id="UP000002630">
    <property type="component" value="Linkage Group LG17"/>
</dbReference>
<sequence>MRSYAVAAFFLASVVESFHVSTVGRPHEFHSSRSSSRAGASVSPLLMGAPSLPSAESLRKTAASTAAALLIAFSPAVASYQHAFAADRAGAQELSPAEMLVKKTTDMQRKRLKDESQKQLQGDVTMQEGDLIARVLVSIKQDLYDLGAPDTTGFPAVDTDDARLIVAAFGKDGPPVAAKRLAVKGRQFPVTVELTADDLAFPLTKDAWRLDSRSKEDIGLAVEIDPDGRAATLDSESLTGYGVSKPLRIGAQLERTEAAVELVANPQLKERAEQALPNEGIQQLERVDAMLDYKEAKAPKGGRAGRPFG</sequence>
<feature type="chain" id="PRO_5003117325" evidence="1">
    <location>
        <begin position="18"/>
        <end position="309"/>
    </location>
</feature>
<name>D8LM09_ECTSI</name>
<evidence type="ECO:0000313" key="2">
    <source>
        <dbReference type="EMBL" id="CBN77223.1"/>
    </source>
</evidence>
<dbReference type="OrthoDB" id="10293446at2759"/>
<protein>
    <submittedName>
        <fullName evidence="2">Uncharacterized protein</fullName>
    </submittedName>
</protein>
<organism evidence="2 3">
    <name type="scientific">Ectocarpus siliculosus</name>
    <name type="common">Brown alga</name>
    <name type="synonym">Conferva siliculosa</name>
    <dbReference type="NCBI Taxonomy" id="2880"/>
    <lineage>
        <taxon>Eukaryota</taxon>
        <taxon>Sar</taxon>
        <taxon>Stramenopiles</taxon>
        <taxon>Ochrophyta</taxon>
        <taxon>PX clade</taxon>
        <taxon>Phaeophyceae</taxon>
        <taxon>Ectocarpales</taxon>
        <taxon>Ectocarpaceae</taxon>
        <taxon>Ectocarpus</taxon>
    </lineage>
</organism>